<keyword evidence="2" id="KW-1185">Reference proteome</keyword>
<dbReference type="InterPro" id="IPR035903">
    <property type="entry name" value="HesB-like_dom_sf"/>
</dbReference>
<organism evidence="1 2">
    <name type="scientific">Lentzea rhizosphaerae</name>
    <dbReference type="NCBI Taxonomy" id="2041025"/>
    <lineage>
        <taxon>Bacteria</taxon>
        <taxon>Bacillati</taxon>
        <taxon>Actinomycetota</taxon>
        <taxon>Actinomycetes</taxon>
        <taxon>Pseudonocardiales</taxon>
        <taxon>Pseudonocardiaceae</taxon>
        <taxon>Lentzea</taxon>
    </lineage>
</organism>
<sequence>MNDREVAVLEMTPVATGVIRDLMAGEGPSAGLRLDFADGDLHVTRVDAPEEGDEVVTARSGERVFVAPESADYLRDKVLDARTDRDGTPVFAVSGR</sequence>
<comment type="caution">
    <text evidence="1">The sequence shown here is derived from an EMBL/GenBank/DDBJ whole genome shotgun (WGS) entry which is preliminary data.</text>
</comment>
<evidence type="ECO:0000313" key="1">
    <source>
        <dbReference type="EMBL" id="MFC3897151.1"/>
    </source>
</evidence>
<dbReference type="RefSeq" id="WP_382378636.1">
    <property type="nucleotide sequence ID" value="NZ_JBHRZI010000032.1"/>
</dbReference>
<protein>
    <submittedName>
        <fullName evidence="1">Iron-sulfur cluster biosynthesis protein</fullName>
    </submittedName>
</protein>
<proteinExistence type="predicted"/>
<evidence type="ECO:0000313" key="2">
    <source>
        <dbReference type="Proteomes" id="UP001595690"/>
    </source>
</evidence>
<dbReference type="EMBL" id="JBHRZI010000032">
    <property type="protein sequence ID" value="MFC3897151.1"/>
    <property type="molecule type" value="Genomic_DNA"/>
</dbReference>
<dbReference type="SUPFAM" id="SSF89360">
    <property type="entry name" value="HesB-like domain"/>
    <property type="match status" value="1"/>
</dbReference>
<accession>A0ABV8C5B9</accession>
<dbReference type="Proteomes" id="UP001595690">
    <property type="component" value="Unassembled WGS sequence"/>
</dbReference>
<gene>
    <name evidence="1" type="ORF">ACFOWZ_37225</name>
</gene>
<reference evidence="2" key="1">
    <citation type="journal article" date="2019" name="Int. J. Syst. Evol. Microbiol.">
        <title>The Global Catalogue of Microorganisms (GCM) 10K type strain sequencing project: providing services to taxonomists for standard genome sequencing and annotation.</title>
        <authorList>
            <consortium name="The Broad Institute Genomics Platform"/>
            <consortium name="The Broad Institute Genome Sequencing Center for Infectious Disease"/>
            <person name="Wu L."/>
            <person name="Ma J."/>
        </authorList>
    </citation>
    <scope>NUCLEOTIDE SEQUENCE [LARGE SCALE GENOMIC DNA]</scope>
    <source>
        <strain evidence="2">CGMCC 4.7405</strain>
    </source>
</reference>
<name>A0ABV8C5B9_9PSEU</name>